<accession>A0A2J8IWF0</accession>
<evidence type="ECO:0000313" key="1">
    <source>
        <dbReference type="EMBL" id="PNI14849.1"/>
    </source>
</evidence>
<gene>
    <name evidence="1" type="ORF">CK820_G0052498</name>
</gene>
<evidence type="ECO:0000313" key="2">
    <source>
        <dbReference type="Proteomes" id="UP000236370"/>
    </source>
</evidence>
<dbReference type="Proteomes" id="UP000236370">
    <property type="component" value="Unassembled WGS sequence"/>
</dbReference>
<dbReference type="PRINTS" id="PR02045">
    <property type="entry name" value="F138DOMAIN"/>
</dbReference>
<protein>
    <submittedName>
        <fullName evidence="1">MVD isoform 14</fullName>
    </submittedName>
</protein>
<proteinExistence type="predicted"/>
<organism evidence="1 2">
    <name type="scientific">Pan troglodytes</name>
    <name type="common">Chimpanzee</name>
    <dbReference type="NCBI Taxonomy" id="9598"/>
    <lineage>
        <taxon>Eukaryota</taxon>
        <taxon>Metazoa</taxon>
        <taxon>Chordata</taxon>
        <taxon>Craniata</taxon>
        <taxon>Vertebrata</taxon>
        <taxon>Euteleostomi</taxon>
        <taxon>Mammalia</taxon>
        <taxon>Eutheria</taxon>
        <taxon>Euarchontoglires</taxon>
        <taxon>Primates</taxon>
        <taxon>Haplorrhini</taxon>
        <taxon>Catarrhini</taxon>
        <taxon>Hominidae</taxon>
        <taxon>Pan</taxon>
    </lineage>
</organism>
<name>A0A2J8IWF0_PANTR</name>
<comment type="caution">
    <text evidence="1">The sequence shown here is derived from an EMBL/GenBank/DDBJ whole genome shotgun (WGS) entry which is preliminary data.</text>
</comment>
<reference evidence="1 2" key="1">
    <citation type="submission" date="2017-12" db="EMBL/GenBank/DDBJ databases">
        <title>High-resolution comparative analysis of great ape genomes.</title>
        <authorList>
            <person name="Pollen A."/>
            <person name="Hastie A."/>
            <person name="Hormozdiari F."/>
            <person name="Dougherty M."/>
            <person name="Liu R."/>
            <person name="Chaisson M."/>
            <person name="Hoppe E."/>
            <person name="Hill C."/>
            <person name="Pang A."/>
            <person name="Hillier L."/>
            <person name="Baker C."/>
            <person name="Armstrong J."/>
            <person name="Shendure J."/>
            <person name="Paten B."/>
            <person name="Wilson R."/>
            <person name="Chao H."/>
            <person name="Schneider V."/>
            <person name="Ventura M."/>
            <person name="Kronenberg Z."/>
            <person name="Murali S."/>
            <person name="Gordon D."/>
            <person name="Cantsilieris S."/>
            <person name="Munson K."/>
            <person name="Nelson B."/>
            <person name="Raja A."/>
            <person name="Underwood J."/>
            <person name="Diekhans M."/>
            <person name="Fiddes I."/>
            <person name="Haussler D."/>
            <person name="Eichler E."/>
        </authorList>
    </citation>
    <scope>NUCLEOTIDE SEQUENCE [LARGE SCALE GENOMIC DNA]</scope>
    <source>
        <strain evidence="1">Yerkes chimp pedigree #C0471</strain>
    </source>
</reference>
<sequence>MASEKPLAAVTCTAPVNIAVIKYLEMGFHGVSQAGLKLLTS</sequence>
<dbReference type="AlphaFoldDB" id="A0A2J8IWF0"/>
<dbReference type="EMBL" id="NBAG03000568">
    <property type="protein sequence ID" value="PNI14849.1"/>
    <property type="molecule type" value="Genomic_DNA"/>
</dbReference>